<dbReference type="SUPFAM" id="SSF52172">
    <property type="entry name" value="CheY-like"/>
    <property type="match status" value="1"/>
</dbReference>
<reference evidence="8 9" key="1">
    <citation type="submission" date="2020-07" db="EMBL/GenBank/DDBJ databases">
        <title>Draft genome and description of Microvirga mediterraneensis Marseille-Q2068 sp. nov.</title>
        <authorList>
            <person name="Boxberger M."/>
        </authorList>
    </citation>
    <scope>NUCLEOTIDE SEQUENCE [LARGE SCALE GENOMIC DNA]</scope>
    <source>
        <strain evidence="8 9">Marseille-Q2068</strain>
    </source>
</reference>
<evidence type="ECO:0000256" key="5">
    <source>
        <dbReference type="ARBA" id="ARBA00023163"/>
    </source>
</evidence>
<evidence type="ECO:0000256" key="1">
    <source>
        <dbReference type="ARBA" id="ARBA00022553"/>
    </source>
</evidence>
<feature type="domain" description="Response regulatory" evidence="7">
    <location>
        <begin position="2"/>
        <end position="114"/>
    </location>
</feature>
<dbReference type="GO" id="GO:0032993">
    <property type="term" value="C:protein-DNA complex"/>
    <property type="evidence" value="ECO:0007669"/>
    <property type="project" value="TreeGrafter"/>
</dbReference>
<dbReference type="GO" id="GO:0000976">
    <property type="term" value="F:transcription cis-regulatory region binding"/>
    <property type="evidence" value="ECO:0007669"/>
    <property type="project" value="TreeGrafter"/>
</dbReference>
<keyword evidence="1 6" id="KW-0597">Phosphoprotein</keyword>
<comment type="caution">
    <text evidence="8">The sequence shown here is derived from an EMBL/GenBank/DDBJ whole genome shotgun (WGS) entry which is preliminary data.</text>
</comment>
<dbReference type="PANTHER" id="PTHR48111">
    <property type="entry name" value="REGULATOR OF RPOS"/>
    <property type="match status" value="1"/>
</dbReference>
<dbReference type="InterPro" id="IPR039420">
    <property type="entry name" value="WalR-like"/>
</dbReference>
<keyword evidence="4" id="KW-0238">DNA-binding</keyword>
<gene>
    <name evidence="8" type="ORF">H0S73_25320</name>
</gene>
<keyword evidence="3" id="KW-0805">Transcription regulation</keyword>
<dbReference type="GO" id="GO:0006355">
    <property type="term" value="P:regulation of DNA-templated transcription"/>
    <property type="evidence" value="ECO:0007669"/>
    <property type="project" value="TreeGrafter"/>
</dbReference>
<protein>
    <submittedName>
        <fullName evidence="8">Response regulator</fullName>
    </submittedName>
</protein>
<dbReference type="RefSeq" id="WP_181054990.1">
    <property type="nucleotide sequence ID" value="NZ_JACDXJ010000005.1"/>
</dbReference>
<feature type="modified residue" description="4-aspartylphosphate" evidence="6">
    <location>
        <position position="52"/>
    </location>
</feature>
<dbReference type="PANTHER" id="PTHR48111:SF1">
    <property type="entry name" value="TWO-COMPONENT RESPONSE REGULATOR ORR33"/>
    <property type="match status" value="1"/>
</dbReference>
<evidence type="ECO:0000256" key="3">
    <source>
        <dbReference type="ARBA" id="ARBA00023015"/>
    </source>
</evidence>
<evidence type="ECO:0000313" key="9">
    <source>
        <dbReference type="Proteomes" id="UP000572984"/>
    </source>
</evidence>
<dbReference type="InterPro" id="IPR001789">
    <property type="entry name" value="Sig_transdc_resp-reg_receiver"/>
</dbReference>
<dbReference type="GO" id="GO:0005829">
    <property type="term" value="C:cytosol"/>
    <property type="evidence" value="ECO:0007669"/>
    <property type="project" value="TreeGrafter"/>
</dbReference>
<dbReference type="Pfam" id="PF00072">
    <property type="entry name" value="Response_reg"/>
    <property type="match status" value="1"/>
</dbReference>
<keyword evidence="2" id="KW-0902">Two-component regulatory system</keyword>
<dbReference type="InterPro" id="IPR011006">
    <property type="entry name" value="CheY-like_superfamily"/>
</dbReference>
<organism evidence="8 9">
    <name type="scientific">Microvirga mediterraneensis</name>
    <dbReference type="NCBI Taxonomy" id="2754695"/>
    <lineage>
        <taxon>Bacteria</taxon>
        <taxon>Pseudomonadati</taxon>
        <taxon>Pseudomonadota</taxon>
        <taxon>Alphaproteobacteria</taxon>
        <taxon>Hyphomicrobiales</taxon>
        <taxon>Methylobacteriaceae</taxon>
        <taxon>Microvirga</taxon>
    </lineage>
</organism>
<dbReference type="EMBL" id="JACDXJ010000005">
    <property type="protein sequence ID" value="MBA1159402.1"/>
    <property type="molecule type" value="Genomic_DNA"/>
</dbReference>
<dbReference type="SMART" id="SM00448">
    <property type="entry name" value="REC"/>
    <property type="match status" value="1"/>
</dbReference>
<evidence type="ECO:0000256" key="2">
    <source>
        <dbReference type="ARBA" id="ARBA00023012"/>
    </source>
</evidence>
<dbReference type="PROSITE" id="PS50110">
    <property type="entry name" value="RESPONSE_REGULATORY"/>
    <property type="match status" value="1"/>
</dbReference>
<accession>A0A838BWB7</accession>
<evidence type="ECO:0000256" key="6">
    <source>
        <dbReference type="PROSITE-ProRule" id="PRU00169"/>
    </source>
</evidence>
<name>A0A838BWB7_9HYPH</name>
<dbReference type="AlphaFoldDB" id="A0A838BWB7"/>
<dbReference type="Gene3D" id="3.40.50.2300">
    <property type="match status" value="1"/>
</dbReference>
<sequence>MRVLVVDDEERVREVIVEALADEDMEVLQAGSGEEALQYLTAVPPIDVLFTDIRMPGGINGWELARRFRVVLPGVGVVYASGFAEDQTGLVPGGIVLNKPARIAQLMPAILASVRSAPAG</sequence>
<proteinExistence type="predicted"/>
<keyword evidence="5" id="KW-0804">Transcription</keyword>
<evidence type="ECO:0000256" key="4">
    <source>
        <dbReference type="ARBA" id="ARBA00023125"/>
    </source>
</evidence>
<evidence type="ECO:0000313" key="8">
    <source>
        <dbReference type="EMBL" id="MBA1159402.1"/>
    </source>
</evidence>
<dbReference type="GO" id="GO:0000156">
    <property type="term" value="F:phosphorelay response regulator activity"/>
    <property type="evidence" value="ECO:0007669"/>
    <property type="project" value="TreeGrafter"/>
</dbReference>
<dbReference type="Proteomes" id="UP000572984">
    <property type="component" value="Unassembled WGS sequence"/>
</dbReference>
<keyword evidence="9" id="KW-1185">Reference proteome</keyword>
<evidence type="ECO:0000259" key="7">
    <source>
        <dbReference type="PROSITE" id="PS50110"/>
    </source>
</evidence>